<keyword evidence="2" id="KW-0560">Oxidoreductase</keyword>
<proteinExistence type="inferred from homology"/>
<gene>
    <name evidence="4" type="ORF">B0H63DRAFT_527544</name>
</gene>
<dbReference type="SUPFAM" id="SSF50129">
    <property type="entry name" value="GroES-like"/>
    <property type="match status" value="1"/>
</dbReference>
<dbReference type="AlphaFoldDB" id="A0AAE0N6P2"/>
<feature type="domain" description="Enoyl reductase (ER)" evidence="3">
    <location>
        <begin position="16"/>
        <end position="361"/>
    </location>
</feature>
<sequence length="367" mass="39806">MSATPTHKALYLTSTGTITILSLGPDPPYTPTGSESLVQVQYSGINPGDLRHFHMGLHSFIMGYDFSGTVLSSGPSSPFSPGDPVLGMTNPAHQRPHSQGAHQAFLIADPYLAWRRPSTLSPQSAVGIPCAAQTAADALFNRLGFGLPQAGVPGDDAAHHALLIWGAGSSVGWAALQLARCAGFAAIFVTASPHNHAALLDAGATKCFDYRSPDVVQDIRSVVTNSGLKMTRIFDAVGAGLDIFQRPDAPLKECSLSSPFLAKQCLSDDIEEGEVRLTCTLPVLEDEDWKFCLWSRKADDQQKEYPGWWERQEKVVTWLIENHEVSWRPLPRLRVVNTAEGAVQAVRDVFGGKVSMEKVVVQHPLRE</sequence>
<dbReference type="Proteomes" id="UP001285441">
    <property type="component" value="Unassembled WGS sequence"/>
</dbReference>
<dbReference type="InterPro" id="IPR011032">
    <property type="entry name" value="GroES-like_sf"/>
</dbReference>
<evidence type="ECO:0000256" key="2">
    <source>
        <dbReference type="ARBA" id="ARBA00023002"/>
    </source>
</evidence>
<dbReference type="InterPro" id="IPR047122">
    <property type="entry name" value="Trans-enoyl_RdTase-like"/>
</dbReference>
<dbReference type="SUPFAM" id="SSF51735">
    <property type="entry name" value="NAD(P)-binding Rossmann-fold domains"/>
    <property type="match status" value="1"/>
</dbReference>
<accession>A0AAE0N6P2</accession>
<reference evidence="4" key="1">
    <citation type="journal article" date="2023" name="Mol. Phylogenet. Evol.">
        <title>Genome-scale phylogeny and comparative genomics of the fungal order Sordariales.</title>
        <authorList>
            <person name="Hensen N."/>
            <person name="Bonometti L."/>
            <person name="Westerberg I."/>
            <person name="Brannstrom I.O."/>
            <person name="Guillou S."/>
            <person name="Cros-Aarteil S."/>
            <person name="Calhoun S."/>
            <person name="Haridas S."/>
            <person name="Kuo A."/>
            <person name="Mondo S."/>
            <person name="Pangilinan J."/>
            <person name="Riley R."/>
            <person name="LaButti K."/>
            <person name="Andreopoulos B."/>
            <person name="Lipzen A."/>
            <person name="Chen C."/>
            <person name="Yan M."/>
            <person name="Daum C."/>
            <person name="Ng V."/>
            <person name="Clum A."/>
            <person name="Steindorff A."/>
            <person name="Ohm R.A."/>
            <person name="Martin F."/>
            <person name="Silar P."/>
            <person name="Natvig D.O."/>
            <person name="Lalanne C."/>
            <person name="Gautier V."/>
            <person name="Ament-Velasquez S.L."/>
            <person name="Kruys A."/>
            <person name="Hutchinson M.I."/>
            <person name="Powell A.J."/>
            <person name="Barry K."/>
            <person name="Miller A.N."/>
            <person name="Grigoriev I.V."/>
            <person name="Debuchy R."/>
            <person name="Gladieux P."/>
            <person name="Hiltunen Thoren M."/>
            <person name="Johannesson H."/>
        </authorList>
    </citation>
    <scope>NUCLEOTIDE SEQUENCE</scope>
    <source>
        <strain evidence="4">CBS 232.78</strain>
    </source>
</reference>
<name>A0AAE0N6P2_9PEZI</name>
<evidence type="ECO:0000313" key="5">
    <source>
        <dbReference type="Proteomes" id="UP001285441"/>
    </source>
</evidence>
<dbReference type="CDD" id="cd08249">
    <property type="entry name" value="enoyl_reductase_like"/>
    <property type="match status" value="1"/>
</dbReference>
<dbReference type="InterPro" id="IPR036291">
    <property type="entry name" value="NAD(P)-bd_dom_sf"/>
</dbReference>
<dbReference type="InterPro" id="IPR020843">
    <property type="entry name" value="ER"/>
</dbReference>
<evidence type="ECO:0000313" key="4">
    <source>
        <dbReference type="EMBL" id="KAK3372716.1"/>
    </source>
</evidence>
<comment type="caution">
    <text evidence="4">The sequence shown here is derived from an EMBL/GenBank/DDBJ whole genome shotgun (WGS) entry which is preliminary data.</text>
</comment>
<dbReference type="EMBL" id="JAULSW010000008">
    <property type="protein sequence ID" value="KAK3372716.1"/>
    <property type="molecule type" value="Genomic_DNA"/>
</dbReference>
<dbReference type="Gene3D" id="3.90.180.10">
    <property type="entry name" value="Medium-chain alcohol dehydrogenases, catalytic domain"/>
    <property type="match status" value="1"/>
</dbReference>
<dbReference type="GO" id="GO:0016651">
    <property type="term" value="F:oxidoreductase activity, acting on NAD(P)H"/>
    <property type="evidence" value="ECO:0007669"/>
    <property type="project" value="InterPro"/>
</dbReference>
<dbReference type="PANTHER" id="PTHR45348:SF7">
    <property type="entry name" value="ZINC BINDING OXIDOREDUCTASE, PUTATIVE-RELATED"/>
    <property type="match status" value="1"/>
</dbReference>
<dbReference type="Pfam" id="PF08240">
    <property type="entry name" value="ADH_N"/>
    <property type="match status" value="1"/>
</dbReference>
<evidence type="ECO:0000256" key="1">
    <source>
        <dbReference type="ARBA" id="ARBA00008072"/>
    </source>
</evidence>
<evidence type="ECO:0000259" key="3">
    <source>
        <dbReference type="SMART" id="SM00829"/>
    </source>
</evidence>
<reference evidence="4" key="2">
    <citation type="submission" date="2023-06" db="EMBL/GenBank/DDBJ databases">
        <authorList>
            <consortium name="Lawrence Berkeley National Laboratory"/>
            <person name="Haridas S."/>
            <person name="Hensen N."/>
            <person name="Bonometti L."/>
            <person name="Westerberg I."/>
            <person name="Brannstrom I.O."/>
            <person name="Guillou S."/>
            <person name="Cros-Aarteil S."/>
            <person name="Calhoun S."/>
            <person name="Kuo A."/>
            <person name="Mondo S."/>
            <person name="Pangilinan J."/>
            <person name="Riley R."/>
            <person name="LaButti K."/>
            <person name="Andreopoulos B."/>
            <person name="Lipzen A."/>
            <person name="Chen C."/>
            <person name="Yanf M."/>
            <person name="Daum C."/>
            <person name="Ng V."/>
            <person name="Clum A."/>
            <person name="Steindorff A."/>
            <person name="Ohm R."/>
            <person name="Martin F."/>
            <person name="Silar P."/>
            <person name="Natvig D."/>
            <person name="Lalanne C."/>
            <person name="Gautier V."/>
            <person name="Ament-velasquez S.L."/>
            <person name="Kruys A."/>
            <person name="Hutchinson M.I."/>
            <person name="Powell A.J."/>
            <person name="Barry K."/>
            <person name="Miller A.N."/>
            <person name="Grigoriev I.V."/>
            <person name="Debuchy R."/>
            <person name="Gladieux P."/>
            <person name="Thoren M.H."/>
            <person name="Johannesson H."/>
        </authorList>
    </citation>
    <scope>NUCLEOTIDE SEQUENCE</scope>
    <source>
        <strain evidence="4">CBS 232.78</strain>
    </source>
</reference>
<comment type="similarity">
    <text evidence="1">Belongs to the zinc-containing alcohol dehydrogenase family.</text>
</comment>
<protein>
    <submittedName>
        <fullName evidence="4">Chaperonin 10-like protein</fullName>
    </submittedName>
</protein>
<dbReference type="InterPro" id="IPR013154">
    <property type="entry name" value="ADH-like_N"/>
</dbReference>
<dbReference type="Gene3D" id="3.40.50.720">
    <property type="entry name" value="NAD(P)-binding Rossmann-like Domain"/>
    <property type="match status" value="1"/>
</dbReference>
<keyword evidence="5" id="KW-1185">Reference proteome</keyword>
<organism evidence="4 5">
    <name type="scientific">Podospora didyma</name>
    <dbReference type="NCBI Taxonomy" id="330526"/>
    <lineage>
        <taxon>Eukaryota</taxon>
        <taxon>Fungi</taxon>
        <taxon>Dikarya</taxon>
        <taxon>Ascomycota</taxon>
        <taxon>Pezizomycotina</taxon>
        <taxon>Sordariomycetes</taxon>
        <taxon>Sordariomycetidae</taxon>
        <taxon>Sordariales</taxon>
        <taxon>Podosporaceae</taxon>
        <taxon>Podospora</taxon>
    </lineage>
</organism>
<dbReference type="PANTHER" id="PTHR45348">
    <property type="entry name" value="HYPOTHETICAL OXIDOREDUCTASE (EUROFUNG)"/>
    <property type="match status" value="1"/>
</dbReference>
<dbReference type="SMART" id="SM00829">
    <property type="entry name" value="PKS_ER"/>
    <property type="match status" value="1"/>
</dbReference>